<dbReference type="eggNOG" id="COG1305">
    <property type="taxonomic scope" value="Bacteria"/>
</dbReference>
<proteinExistence type="predicted"/>
<dbReference type="RefSeq" id="WP_013383343.1">
    <property type="nucleotide sequence ID" value="NC_017384.1"/>
</dbReference>
<dbReference type="PATRIC" id="fig|759362.5.peg.96"/>
<keyword evidence="3" id="KW-1185">Reference proteome</keyword>
<dbReference type="InterPro" id="IPR002931">
    <property type="entry name" value="Transglutaminase-like"/>
</dbReference>
<dbReference type="KEGG" id="kvl:KVU_0090"/>
<evidence type="ECO:0000313" key="3">
    <source>
        <dbReference type="Proteomes" id="UP000000692"/>
    </source>
</evidence>
<dbReference type="InterPro" id="IPR013589">
    <property type="entry name" value="Bac_transglu_N"/>
</dbReference>
<dbReference type="OrthoDB" id="9804023at2"/>
<name>F9Y7W2_KETVW</name>
<evidence type="ECO:0000313" key="2">
    <source>
        <dbReference type="EMBL" id="AEM39928.1"/>
    </source>
</evidence>
<dbReference type="Pfam" id="PF01841">
    <property type="entry name" value="Transglut_core"/>
    <property type="match status" value="1"/>
</dbReference>
<protein>
    <submittedName>
        <fullName evidence="2">Putative bacterial transglutaminase domain family protein</fullName>
    </submittedName>
</protein>
<dbReference type="AlphaFoldDB" id="F9Y7W2"/>
<dbReference type="PANTHER" id="PTHR33490">
    <property type="entry name" value="BLR5614 PROTEIN-RELATED"/>
    <property type="match status" value="1"/>
</dbReference>
<evidence type="ECO:0000259" key="1">
    <source>
        <dbReference type="SMART" id="SM00460"/>
    </source>
</evidence>
<reference evidence="2 3" key="1">
    <citation type="journal article" date="2011" name="J. Bacteriol.">
        <title>Complete genome sequence of the industrial strain Ketogulonicigenium vulgare WSH-001.</title>
        <authorList>
            <person name="Liu L."/>
            <person name="Li Y."/>
            <person name="Zhang J."/>
            <person name="Zhou Z."/>
            <person name="Liu J."/>
            <person name="Li X."/>
            <person name="Zhou J."/>
            <person name="Du G."/>
            <person name="Wang L."/>
            <person name="Chen J."/>
        </authorList>
    </citation>
    <scope>NUCLEOTIDE SEQUENCE [LARGE SCALE GENOMIC DNA]</scope>
    <source>
        <strain evidence="2 3">WSH-001</strain>
    </source>
</reference>
<dbReference type="Gene3D" id="3.10.620.30">
    <property type="match status" value="1"/>
</dbReference>
<dbReference type="SMART" id="SM00460">
    <property type="entry name" value="TGc"/>
    <property type="match status" value="1"/>
</dbReference>
<feature type="domain" description="Transglutaminase-like" evidence="1">
    <location>
        <begin position="176"/>
        <end position="247"/>
    </location>
</feature>
<organism evidence="2 3">
    <name type="scientific">Ketogulonicigenium vulgare (strain WSH-001)</name>
    <dbReference type="NCBI Taxonomy" id="759362"/>
    <lineage>
        <taxon>Bacteria</taxon>
        <taxon>Pseudomonadati</taxon>
        <taxon>Pseudomonadota</taxon>
        <taxon>Alphaproteobacteria</taxon>
        <taxon>Rhodobacterales</taxon>
        <taxon>Roseobacteraceae</taxon>
        <taxon>Ketogulonicigenium</taxon>
    </lineage>
</organism>
<dbReference type="EMBL" id="CP002018">
    <property type="protein sequence ID" value="AEM39928.1"/>
    <property type="molecule type" value="Genomic_DNA"/>
</dbReference>
<dbReference type="InterPro" id="IPR038765">
    <property type="entry name" value="Papain-like_cys_pep_sf"/>
</dbReference>
<dbReference type="Pfam" id="PF08379">
    <property type="entry name" value="Bact_transglu_N"/>
    <property type="match status" value="1"/>
</dbReference>
<dbReference type="SUPFAM" id="SSF54001">
    <property type="entry name" value="Cysteine proteinases"/>
    <property type="match status" value="1"/>
</dbReference>
<dbReference type="PANTHER" id="PTHR33490:SF7">
    <property type="entry name" value="BLR2979 PROTEIN"/>
    <property type="match status" value="1"/>
</dbReference>
<gene>
    <name evidence="2" type="ordered locus">KVU_0090</name>
</gene>
<sequence length="292" mass="31690">MIYDIRLSMRYHYGSPAMGGRHVLRLLPYNIAGVQQVERAQLVIEPAPHTRSDSVDFYGNVTTSLVLTNAHDAIDFTMTARVQRTRPEDLFDTTPSLAGIAAQVAGWRDLSRASPHHYLMPSPRVIRDADVAAWARDVVAGAPTVFDAANRLNCALHDLMRYDPDATTVETSLSEAFAARHGVCQDFSHIMIAALRDLGVPAGYVSGLLRTSPPPGQPRLEGADAMHAWVAVWCGRELGWVQFDPTNAVRAGTDHILIATGRDYSDVAPVKGVLRSSGAQTAAQAVDVVPLD</sequence>
<dbReference type="HOGENOM" id="CLU_008973_0_0_5"/>
<dbReference type="Proteomes" id="UP000000692">
    <property type="component" value="Chromosome"/>
</dbReference>
<accession>F9Y7W2</accession>